<feature type="transmembrane region" description="Helical" evidence="1">
    <location>
        <begin position="12"/>
        <end position="36"/>
    </location>
</feature>
<reference evidence="3" key="1">
    <citation type="submission" date="2016-10" db="EMBL/GenBank/DDBJ databases">
        <authorList>
            <person name="Varghese N."/>
            <person name="Submissions S."/>
        </authorList>
    </citation>
    <scope>NUCLEOTIDE SEQUENCE [LARGE SCALE GENOMIC DNA]</scope>
    <source>
        <strain evidence="3">DSM 45079</strain>
    </source>
</reference>
<dbReference type="OrthoDB" id="3719151at2"/>
<feature type="transmembrane region" description="Helical" evidence="1">
    <location>
        <begin position="974"/>
        <end position="994"/>
    </location>
</feature>
<dbReference type="Proteomes" id="UP000182977">
    <property type="component" value="Chromosome I"/>
</dbReference>
<keyword evidence="1" id="KW-0472">Membrane</keyword>
<protein>
    <recommendedName>
        <fullName evidence="4">FtsX-like permease family protein</fullName>
    </recommendedName>
</protein>
<feature type="transmembrane region" description="Helical" evidence="1">
    <location>
        <begin position="282"/>
        <end position="303"/>
    </location>
</feature>
<name>A0A1H2KFK6_9ACTN</name>
<feature type="transmembrane region" description="Helical" evidence="1">
    <location>
        <begin position="446"/>
        <end position="471"/>
    </location>
</feature>
<sequence>MRIKRTRAHAAVVATVAAWVVVVAAVTTGLVGYLVVASQDGVREALRDAPPAEATLQAVTRLGPDPAEQDDAVRADVADQSGGAPLEVYRSLAGGEDALTVPGSDEDARGVLSAYEGIEEHAELVDGNWPVDGGRGVVTPVALHATAAEALGLVVGDEITVGEARVRVTGTWLPADPRDPFWFGQPLEVAGVDGSAYGPFVVTEAALTAVEPSPRVRWRITPEAGAITPGQVAALTREQPGLPRVLENDERVDVNGVAISGGLPATVAALDADVSRGTSVSAVPLVVLVAVAIVTGAQVARLLGVVREVETTLLRSRGLSAGQLVWWSVLESVAVVVPAAALGAAATVLALRAGTGPAVDAGVAAWCAAGVAAGTLALLVAAAAMTARRRVEDTVAFSSRRATGAIGWSFAAVALIAAAVAIWQLRRYGEASGGRGADLLATPGPALALLACAALALLAVPFPLALAERVLAGRRRLGLLLPAWQVTRRLPVYASVVVLVVVTAGAGVLAASYSATWTGLQEDLADVRSGADVRVTFDRAGPLTPARPAESAGPYLQVGGASDAVGVLSTGARVGDESAALLAMPADRLSGVVEARDDVFPAGRVASDVAPEQPALTGLELPAGTERLEVDATAVSAVTLLVADADGVLAEAVVENGGAAVPAGFGTVVVADLTVAAPGPTEPAVTALRAVDGSGATTDLPLAGVAAWLPQAEASYRIEAADPGRASPLSAAVVASASGARVRLTPPAAASGPVPVVASQAALDHFGLQTDDPVTLHVAGARVDAWVVDAVPVVPGVADPVAFVADLPSVTATLLRVADRPQRITEVWLSADGGDTAGLAAAVEDAGLTGAAQAIDRETVRSGLLDHGLARHVVPAFWSVAVAAVVLTAIGAVASAATLQRQRRGELAVLRVVGVAPSEQARSRRIEQAGMGVLAMAAGAVGGLVVAALTVTVLARAATSGVPEALDPVGGASLGALALFGVVLTGVVAAVALLQASRAGRDAALAVPGEERR</sequence>
<dbReference type="AlphaFoldDB" id="A0A1H2KFK6"/>
<feature type="transmembrane region" description="Helical" evidence="1">
    <location>
        <begin position="876"/>
        <end position="899"/>
    </location>
</feature>
<feature type="transmembrane region" description="Helical" evidence="1">
    <location>
        <begin position="405"/>
        <end position="426"/>
    </location>
</feature>
<dbReference type="STRING" id="419479.SAMN04488563_3766"/>
<keyword evidence="1" id="KW-1133">Transmembrane helix</keyword>
<evidence type="ECO:0008006" key="4">
    <source>
        <dbReference type="Google" id="ProtNLM"/>
    </source>
</evidence>
<feature type="transmembrane region" description="Helical" evidence="1">
    <location>
        <begin position="363"/>
        <end position="384"/>
    </location>
</feature>
<feature type="transmembrane region" description="Helical" evidence="1">
    <location>
        <begin position="324"/>
        <end position="351"/>
    </location>
</feature>
<organism evidence="2 3">
    <name type="scientific">Jiangella alkaliphila</name>
    <dbReference type="NCBI Taxonomy" id="419479"/>
    <lineage>
        <taxon>Bacteria</taxon>
        <taxon>Bacillati</taxon>
        <taxon>Actinomycetota</taxon>
        <taxon>Actinomycetes</taxon>
        <taxon>Jiangellales</taxon>
        <taxon>Jiangellaceae</taxon>
        <taxon>Jiangella</taxon>
    </lineage>
</organism>
<feature type="transmembrane region" description="Helical" evidence="1">
    <location>
        <begin position="932"/>
        <end position="954"/>
    </location>
</feature>
<dbReference type="EMBL" id="LT629791">
    <property type="protein sequence ID" value="SDU67362.1"/>
    <property type="molecule type" value="Genomic_DNA"/>
</dbReference>
<evidence type="ECO:0000313" key="2">
    <source>
        <dbReference type="EMBL" id="SDU67362.1"/>
    </source>
</evidence>
<proteinExistence type="predicted"/>
<evidence type="ECO:0000256" key="1">
    <source>
        <dbReference type="SAM" id="Phobius"/>
    </source>
</evidence>
<evidence type="ECO:0000313" key="3">
    <source>
        <dbReference type="Proteomes" id="UP000182977"/>
    </source>
</evidence>
<keyword evidence="3" id="KW-1185">Reference proteome</keyword>
<feature type="transmembrane region" description="Helical" evidence="1">
    <location>
        <begin position="492"/>
        <end position="513"/>
    </location>
</feature>
<gene>
    <name evidence="2" type="ORF">SAMN04488563_3766</name>
</gene>
<accession>A0A1H2KFK6</accession>
<keyword evidence="1" id="KW-0812">Transmembrane</keyword>
<dbReference type="RefSeq" id="WP_046772350.1">
    <property type="nucleotide sequence ID" value="NZ_LBMC01000060.1"/>
</dbReference>